<dbReference type="AlphaFoldDB" id="A0A7J6VTC1"/>
<organism evidence="1 2">
    <name type="scientific">Thalictrum thalictroides</name>
    <name type="common">Rue-anemone</name>
    <name type="synonym">Anemone thalictroides</name>
    <dbReference type="NCBI Taxonomy" id="46969"/>
    <lineage>
        <taxon>Eukaryota</taxon>
        <taxon>Viridiplantae</taxon>
        <taxon>Streptophyta</taxon>
        <taxon>Embryophyta</taxon>
        <taxon>Tracheophyta</taxon>
        <taxon>Spermatophyta</taxon>
        <taxon>Magnoliopsida</taxon>
        <taxon>Ranunculales</taxon>
        <taxon>Ranunculaceae</taxon>
        <taxon>Thalictroideae</taxon>
        <taxon>Thalictrum</taxon>
    </lineage>
</organism>
<proteinExistence type="predicted"/>
<protein>
    <submittedName>
        <fullName evidence="1">Uncharacterized protein</fullName>
    </submittedName>
</protein>
<reference evidence="1 2" key="1">
    <citation type="submission" date="2020-06" db="EMBL/GenBank/DDBJ databases">
        <title>Transcriptomic and genomic resources for Thalictrum thalictroides and T. hernandezii: Facilitating candidate gene discovery in an emerging model plant lineage.</title>
        <authorList>
            <person name="Arias T."/>
            <person name="Riano-Pachon D.M."/>
            <person name="Di Stilio V.S."/>
        </authorList>
    </citation>
    <scope>NUCLEOTIDE SEQUENCE [LARGE SCALE GENOMIC DNA]</scope>
    <source>
        <strain evidence="2">cv. WT478/WT964</strain>
        <tissue evidence="1">Leaves</tissue>
    </source>
</reference>
<gene>
    <name evidence="1" type="ORF">FRX31_022078</name>
</gene>
<evidence type="ECO:0000313" key="1">
    <source>
        <dbReference type="EMBL" id="KAF5188334.1"/>
    </source>
</evidence>
<evidence type="ECO:0000313" key="2">
    <source>
        <dbReference type="Proteomes" id="UP000554482"/>
    </source>
</evidence>
<name>A0A7J6VTC1_THATH</name>
<sequence length="52" mass="5701">MCGGAIISDFIPIRRHGGNRGISASASDSDLWPYPSSFESQFHQFKEKSTPS</sequence>
<dbReference type="Proteomes" id="UP000554482">
    <property type="component" value="Unassembled WGS sequence"/>
</dbReference>
<accession>A0A7J6VTC1</accession>
<dbReference type="OrthoDB" id="1930411at2759"/>
<feature type="non-terminal residue" evidence="1">
    <location>
        <position position="52"/>
    </location>
</feature>
<dbReference type="EMBL" id="JABWDY010026919">
    <property type="protein sequence ID" value="KAF5188334.1"/>
    <property type="molecule type" value="Genomic_DNA"/>
</dbReference>
<comment type="caution">
    <text evidence="1">The sequence shown here is derived from an EMBL/GenBank/DDBJ whole genome shotgun (WGS) entry which is preliminary data.</text>
</comment>
<keyword evidence="2" id="KW-1185">Reference proteome</keyword>